<reference evidence="1" key="1">
    <citation type="journal article" date="2019" name="MBio">
        <title>Virus Genomes from Deep Sea Sediments Expand the Ocean Megavirome and Support Independent Origins of Viral Gigantism.</title>
        <authorList>
            <person name="Backstrom D."/>
            <person name="Yutin N."/>
            <person name="Jorgensen S.L."/>
            <person name="Dharamshi J."/>
            <person name="Homa F."/>
            <person name="Zaremba-Niedwiedzka K."/>
            <person name="Spang A."/>
            <person name="Wolf Y.I."/>
            <person name="Koonin E.V."/>
            <person name="Ettema T.J."/>
        </authorList>
    </citation>
    <scope>NUCLEOTIDE SEQUENCE</scope>
</reference>
<sequence length="234" mass="27431">MGMQNVICRKVSLHEELMEKAKFFSWKAYDAVPEIQDGDGNEVHSVPKTRDIIDGNLETSSFYFVGELEEEGSVYDCEEGAYFDARTRNLMEEAFDDSDNDVRAVGTRLEYFPYVHVFHTQTRTRPENRLQPVLMCAICSKWQPIWELEVCDYLTQSFSVEDFMDYRYRTFLCTICNWEIKTLKEKLLLNRQNIECSISSIQKLTGIGENDKIEWIESWQHEISILDSALQKLE</sequence>
<evidence type="ECO:0000313" key="1">
    <source>
        <dbReference type="EMBL" id="QBK92281.1"/>
    </source>
</evidence>
<accession>A0A481ZC84</accession>
<gene>
    <name evidence="1" type="ORF">LCPAC304_06280</name>
</gene>
<protein>
    <submittedName>
        <fullName evidence="1">Uncharacterized protein</fullName>
    </submittedName>
</protein>
<organism evidence="1">
    <name type="scientific">Pithovirus LCPAC304</name>
    <dbReference type="NCBI Taxonomy" id="2506594"/>
    <lineage>
        <taxon>Viruses</taxon>
        <taxon>Pithoviruses</taxon>
    </lineage>
</organism>
<proteinExistence type="predicted"/>
<dbReference type="EMBL" id="MK500572">
    <property type="protein sequence ID" value="QBK92281.1"/>
    <property type="molecule type" value="Genomic_DNA"/>
</dbReference>
<name>A0A481ZC84_9VIRU</name>